<dbReference type="AlphaFoldDB" id="A0A1X2KTS6"/>
<organism evidence="7 8">
    <name type="scientific">Mycolicibacterium vulneris</name>
    <dbReference type="NCBI Taxonomy" id="547163"/>
    <lineage>
        <taxon>Bacteria</taxon>
        <taxon>Bacillati</taxon>
        <taxon>Actinomycetota</taxon>
        <taxon>Actinomycetes</taxon>
        <taxon>Mycobacteriales</taxon>
        <taxon>Mycobacteriaceae</taxon>
        <taxon>Mycolicibacterium</taxon>
    </lineage>
</organism>
<dbReference type="PROSITE" id="PS50122">
    <property type="entry name" value="CHEB"/>
    <property type="match status" value="1"/>
</dbReference>
<comment type="catalytic activity">
    <reaction evidence="3">
        <text>[protein]-L-glutamate 5-O-methyl ester + H2O = L-glutamyl-[protein] + methanol + H(+)</text>
        <dbReference type="Rhea" id="RHEA:23236"/>
        <dbReference type="Rhea" id="RHEA-COMP:10208"/>
        <dbReference type="Rhea" id="RHEA-COMP:10311"/>
        <dbReference type="ChEBI" id="CHEBI:15377"/>
        <dbReference type="ChEBI" id="CHEBI:15378"/>
        <dbReference type="ChEBI" id="CHEBI:17790"/>
        <dbReference type="ChEBI" id="CHEBI:29973"/>
        <dbReference type="ChEBI" id="CHEBI:82795"/>
        <dbReference type="EC" id="3.1.1.61"/>
    </reaction>
</comment>
<dbReference type="RefSeq" id="WP_085291457.1">
    <property type="nucleotide sequence ID" value="NZ_NCXM01000021.1"/>
</dbReference>
<gene>
    <name evidence="7" type="ORF">B8W69_19665</name>
</gene>
<dbReference type="EMBL" id="NCXM01000021">
    <property type="protein sequence ID" value="OSC25150.1"/>
    <property type="molecule type" value="Genomic_DNA"/>
</dbReference>
<dbReference type="Gene3D" id="3.40.50.180">
    <property type="entry name" value="Methylesterase CheB, C-terminal domain"/>
    <property type="match status" value="1"/>
</dbReference>
<evidence type="ECO:0000256" key="4">
    <source>
        <dbReference type="PROSITE-ProRule" id="PRU00050"/>
    </source>
</evidence>
<feature type="compositionally biased region" description="Basic and acidic residues" evidence="5">
    <location>
        <begin position="283"/>
        <end position="302"/>
    </location>
</feature>
<dbReference type="PANTHER" id="PTHR42872:SF6">
    <property type="entry name" value="PROTEIN-GLUTAMATE METHYLESTERASE_PROTEIN-GLUTAMINE GLUTAMINASE"/>
    <property type="match status" value="1"/>
</dbReference>
<dbReference type="InterPro" id="IPR000673">
    <property type="entry name" value="Sig_transdc_resp-reg_Me-estase"/>
</dbReference>
<keyword evidence="1" id="KW-0378">Hydrolase</keyword>
<dbReference type="GO" id="GO:0008984">
    <property type="term" value="F:protein-glutamate methylesterase activity"/>
    <property type="evidence" value="ECO:0007669"/>
    <property type="project" value="UniProtKB-EC"/>
</dbReference>
<dbReference type="OrthoDB" id="9791760at2"/>
<dbReference type="EC" id="3.1.1.61" evidence="2"/>
<evidence type="ECO:0000256" key="2">
    <source>
        <dbReference type="ARBA" id="ARBA00039140"/>
    </source>
</evidence>
<dbReference type="GO" id="GO:0000156">
    <property type="term" value="F:phosphorelay response regulator activity"/>
    <property type="evidence" value="ECO:0007669"/>
    <property type="project" value="InterPro"/>
</dbReference>
<evidence type="ECO:0000259" key="6">
    <source>
        <dbReference type="PROSITE" id="PS50122"/>
    </source>
</evidence>
<proteinExistence type="predicted"/>
<dbReference type="InterPro" id="IPR035909">
    <property type="entry name" value="CheB_C"/>
</dbReference>
<evidence type="ECO:0000256" key="3">
    <source>
        <dbReference type="ARBA" id="ARBA00048267"/>
    </source>
</evidence>
<reference evidence="7 8" key="1">
    <citation type="submission" date="2017-04" db="EMBL/GenBank/DDBJ databases">
        <title>The new phylogeny of genus Mycobacterium.</title>
        <authorList>
            <person name="Tortoli E."/>
            <person name="Trovato A."/>
            <person name="Cirillo D.M."/>
        </authorList>
    </citation>
    <scope>NUCLEOTIDE SEQUENCE [LARGE SCALE GENOMIC DNA]</scope>
    <source>
        <strain evidence="7 8">DSM 45247</strain>
    </source>
</reference>
<name>A0A1X2KTS6_9MYCO</name>
<dbReference type="CDD" id="cd16433">
    <property type="entry name" value="CheB"/>
    <property type="match status" value="1"/>
</dbReference>
<comment type="caution">
    <text evidence="4">Lacks conserved residue(s) required for the propagation of feature annotation.</text>
</comment>
<evidence type="ECO:0000256" key="5">
    <source>
        <dbReference type="SAM" id="MobiDB-lite"/>
    </source>
</evidence>
<evidence type="ECO:0000256" key="1">
    <source>
        <dbReference type="ARBA" id="ARBA00022801"/>
    </source>
</evidence>
<dbReference type="GO" id="GO:0006935">
    <property type="term" value="P:chemotaxis"/>
    <property type="evidence" value="ECO:0007669"/>
    <property type="project" value="InterPro"/>
</dbReference>
<sequence>MTTDGHGRGVQLVVLLASAGGLEALSTVLRNLPSDFPAAVVVQQHLGGHDSLLTTILRRQTGRAIGWAQDGLVVHPGQVIVCPPGVLLQLSAKGRCRLRDAQRHQVLVFDVLLASIAGSYGPRSVAVVLSGSGHDGAEGTVTMKRAGAVVIAQSPGTAQYPSMPIAAARAGADLVLDVGEIAGVLTAIVGGAALPPRREPPAQPPLDRSDATITTYDVLDRLPPSFSTNSAAARGELARLRAAELERRRKELTAGFGVTQETVAVARRRAEESRCRAQLAHQAAEEASTRWPDRSSGRIAAD</sequence>
<dbReference type="PANTHER" id="PTHR42872">
    <property type="entry name" value="PROTEIN-GLUTAMATE METHYLESTERASE/PROTEIN-GLUTAMINE GLUTAMINASE"/>
    <property type="match status" value="1"/>
</dbReference>
<dbReference type="Pfam" id="PF01339">
    <property type="entry name" value="CheB_methylest"/>
    <property type="match status" value="1"/>
</dbReference>
<keyword evidence="8" id="KW-1185">Reference proteome</keyword>
<dbReference type="GO" id="GO:0005737">
    <property type="term" value="C:cytoplasm"/>
    <property type="evidence" value="ECO:0007669"/>
    <property type="project" value="InterPro"/>
</dbReference>
<feature type="region of interest" description="Disordered" evidence="5">
    <location>
        <begin position="280"/>
        <end position="302"/>
    </location>
</feature>
<dbReference type="Proteomes" id="UP000242320">
    <property type="component" value="Unassembled WGS sequence"/>
</dbReference>
<evidence type="ECO:0000313" key="8">
    <source>
        <dbReference type="Proteomes" id="UP000242320"/>
    </source>
</evidence>
<dbReference type="SUPFAM" id="SSF52738">
    <property type="entry name" value="Methylesterase CheB, C-terminal domain"/>
    <property type="match status" value="1"/>
</dbReference>
<accession>A0A1X2KTS6</accession>
<comment type="caution">
    <text evidence="7">The sequence shown here is derived from an EMBL/GenBank/DDBJ whole genome shotgun (WGS) entry which is preliminary data.</text>
</comment>
<feature type="domain" description="CheB-type methylesterase" evidence="6">
    <location>
        <begin position="6"/>
        <end position="172"/>
    </location>
</feature>
<evidence type="ECO:0000313" key="7">
    <source>
        <dbReference type="EMBL" id="OSC25150.1"/>
    </source>
</evidence>
<protein>
    <recommendedName>
        <fullName evidence="2">protein-glutamate methylesterase</fullName>
        <ecNumber evidence="2">3.1.1.61</ecNumber>
    </recommendedName>
</protein>